<dbReference type="EMBL" id="JBHFNS010000029">
    <property type="protein sequence ID" value="MFB2934984.1"/>
    <property type="molecule type" value="Genomic_DNA"/>
</dbReference>
<keyword evidence="1" id="KW-0472">Membrane</keyword>
<feature type="transmembrane region" description="Helical" evidence="1">
    <location>
        <begin position="21"/>
        <end position="42"/>
    </location>
</feature>
<organism evidence="2 3">
    <name type="scientific">Floridaenema fluviatile BLCC-F154</name>
    <dbReference type="NCBI Taxonomy" id="3153640"/>
    <lineage>
        <taxon>Bacteria</taxon>
        <taxon>Bacillati</taxon>
        <taxon>Cyanobacteriota</taxon>
        <taxon>Cyanophyceae</taxon>
        <taxon>Oscillatoriophycideae</taxon>
        <taxon>Aerosakkonematales</taxon>
        <taxon>Aerosakkonemataceae</taxon>
        <taxon>Floridanema</taxon>
        <taxon>Floridanema fluviatile</taxon>
    </lineage>
</organism>
<keyword evidence="1" id="KW-0812">Transmembrane</keyword>
<protein>
    <submittedName>
        <fullName evidence="2">Type IV pilin-like G/H family protein</fullName>
    </submittedName>
</protein>
<gene>
    <name evidence="2" type="ORF">ACE1B6_06870</name>
</gene>
<proteinExistence type="predicted"/>
<keyword evidence="3" id="KW-1185">Reference proteome</keyword>
<evidence type="ECO:0000256" key="1">
    <source>
        <dbReference type="SAM" id="Phobius"/>
    </source>
</evidence>
<dbReference type="Proteomes" id="UP001576776">
    <property type="component" value="Unassembled WGS sequence"/>
</dbReference>
<evidence type="ECO:0000313" key="3">
    <source>
        <dbReference type="Proteomes" id="UP001576776"/>
    </source>
</evidence>
<dbReference type="RefSeq" id="WP_413256508.1">
    <property type="nucleotide sequence ID" value="NZ_JBHFNS010000029.1"/>
</dbReference>
<reference evidence="2 3" key="1">
    <citation type="submission" date="2024-09" db="EMBL/GenBank/DDBJ databases">
        <title>Floridaenema gen nov. (Aerosakkonemataceae, Aerosakkonematales ord. nov., Cyanobacteria) from benthic tropical and subtropical fresh waters, with the description of four new species.</title>
        <authorList>
            <person name="Moretto J.A."/>
            <person name="Berthold D.E."/>
            <person name="Lefler F.W."/>
            <person name="Huang I.-S."/>
            <person name="Laughinghouse H. IV."/>
        </authorList>
    </citation>
    <scope>NUCLEOTIDE SEQUENCE [LARGE SCALE GENOMIC DNA]</scope>
    <source>
        <strain evidence="2 3">BLCC-F154</strain>
    </source>
</reference>
<evidence type="ECO:0000313" key="2">
    <source>
        <dbReference type="EMBL" id="MFB2934984.1"/>
    </source>
</evidence>
<keyword evidence="1" id="KW-1133">Transmembrane helix</keyword>
<dbReference type="Pfam" id="PF16734">
    <property type="entry name" value="Pilin_GH"/>
    <property type="match status" value="1"/>
</dbReference>
<sequence>MSIEMRVKWLLYVLNQNREKGFSFFPLILVMFILTIAAYFFILPELVTSPTSGVSRGATRGRQAEGKQYVSSINKAQQAYYTENATFVTQSNAEGWGSLAVGIKTQTTNYKYSISPIGTDGVNAFADASKINKKLKNYTGVVGLVQDPENRGKKISQAIVCETYKAGDVPMPGEVTETEVKCSPNSYLVVR</sequence>
<dbReference type="Gene3D" id="3.30.700.10">
    <property type="entry name" value="Glycoprotein, Type 4 Pilin"/>
    <property type="match status" value="1"/>
</dbReference>
<comment type="caution">
    <text evidence="2">The sequence shown here is derived from an EMBL/GenBank/DDBJ whole genome shotgun (WGS) entry which is preliminary data.</text>
</comment>
<dbReference type="InterPro" id="IPR031975">
    <property type="entry name" value="Pilin_GH"/>
</dbReference>
<name>A0ABV4Y854_9CYAN</name>
<accession>A0ABV4Y854</accession>